<keyword evidence="1" id="KW-0472">Membrane</keyword>
<reference evidence="2" key="1">
    <citation type="submission" date="2022-02" db="EMBL/GenBank/DDBJ databases">
        <title>Crop Bioprotection Bacillus Genome Sequencing.</title>
        <authorList>
            <person name="Dunlap C."/>
        </authorList>
    </citation>
    <scope>NUCLEOTIDE SEQUENCE</scope>
    <source>
        <strain evidence="2">M18B4</strain>
        <strain evidence="3">WR1O2A-53</strain>
    </source>
</reference>
<evidence type="ECO:0000313" key="4">
    <source>
        <dbReference type="Proteomes" id="UP001070352"/>
    </source>
</evidence>
<dbReference type="AlphaFoldDB" id="A0A9Q4DN67"/>
<evidence type="ECO:0008006" key="5">
    <source>
        <dbReference type="Google" id="ProtNLM"/>
    </source>
</evidence>
<dbReference type="Proteomes" id="UP001078573">
    <property type="component" value="Unassembled WGS sequence"/>
</dbReference>
<protein>
    <recommendedName>
        <fullName evidence="5">YbfE</fullName>
    </recommendedName>
</protein>
<keyword evidence="1" id="KW-1133">Transmembrane helix</keyword>
<dbReference type="GeneID" id="11238116"/>
<dbReference type="EMBL" id="JALAPQ010000018">
    <property type="protein sequence ID" value="MCY8458011.1"/>
    <property type="molecule type" value="Genomic_DNA"/>
</dbReference>
<dbReference type="EMBL" id="JALANJ010000014">
    <property type="protein sequence ID" value="MCY8121044.1"/>
    <property type="molecule type" value="Genomic_DNA"/>
</dbReference>
<dbReference type="Proteomes" id="UP001070352">
    <property type="component" value="Unassembled WGS sequence"/>
</dbReference>
<dbReference type="RefSeq" id="WP_014112484.1">
    <property type="nucleotide sequence ID" value="NZ_BJUC01000016.1"/>
</dbReference>
<name>A0A9Q4DN67_BACSC</name>
<organism evidence="2 4">
    <name type="scientific">Bacillus spizizenii</name>
    <name type="common">Bacillus subtilis subsp. spizizenii</name>
    <dbReference type="NCBI Taxonomy" id="96241"/>
    <lineage>
        <taxon>Bacteria</taxon>
        <taxon>Bacillati</taxon>
        <taxon>Bacillota</taxon>
        <taxon>Bacilli</taxon>
        <taxon>Bacillales</taxon>
        <taxon>Bacillaceae</taxon>
        <taxon>Bacillus</taxon>
    </lineage>
</organism>
<feature type="transmembrane region" description="Helical" evidence="1">
    <location>
        <begin position="85"/>
        <end position="106"/>
    </location>
</feature>
<gene>
    <name evidence="2" type="ORF">MOC45_10590</name>
    <name evidence="3" type="ORF">MOC89_14135</name>
</gene>
<evidence type="ECO:0000256" key="1">
    <source>
        <dbReference type="SAM" id="Phobius"/>
    </source>
</evidence>
<feature type="transmembrane region" description="Helical" evidence="1">
    <location>
        <begin position="61"/>
        <end position="79"/>
    </location>
</feature>
<evidence type="ECO:0000313" key="2">
    <source>
        <dbReference type="EMBL" id="MCY8121044.1"/>
    </source>
</evidence>
<accession>A0A9Q4DN67</accession>
<evidence type="ECO:0000313" key="3">
    <source>
        <dbReference type="EMBL" id="MCY8458011.1"/>
    </source>
</evidence>
<keyword evidence="1" id="KW-0812">Transmembrane</keyword>
<comment type="caution">
    <text evidence="2">The sequence shown here is derived from an EMBL/GenBank/DDBJ whole genome shotgun (WGS) entry which is preliminary data.</text>
</comment>
<sequence>MKSNIHKYQEITKKIETDLYPISQNDNDLLSYLMKQDSFTLNQMKVCLIEPQLTFKHTVKIVFTVTLITLYIYFFSSHYNDLIEMGVQMFFVLIGLIWVFGVFPFSRKVQISERFKQKSENARIVGMIDFVLEQKYKKSISE</sequence>
<proteinExistence type="predicted"/>